<name>A0A1W2H4Z0_9BACT</name>
<dbReference type="Proteomes" id="UP000192333">
    <property type="component" value="Chromosome I"/>
</dbReference>
<reference evidence="2" key="1">
    <citation type="submission" date="2017-04" db="EMBL/GenBank/DDBJ databases">
        <authorList>
            <person name="Varghese N."/>
            <person name="Submissions S."/>
        </authorList>
    </citation>
    <scope>NUCLEOTIDE SEQUENCE [LARGE SCALE GENOMIC DNA]</scope>
    <source>
        <strain evidence="2">DSM 16537</strain>
    </source>
</reference>
<proteinExistence type="predicted"/>
<accession>A0A1W2H4Z0</accession>
<evidence type="ECO:0000313" key="1">
    <source>
        <dbReference type="EMBL" id="SMD43688.1"/>
    </source>
</evidence>
<dbReference type="AlphaFoldDB" id="A0A1W2H4Z0"/>
<dbReference type="STRING" id="758820.SAMN00777080_2295"/>
<dbReference type="EMBL" id="LT838813">
    <property type="protein sequence ID" value="SMD43688.1"/>
    <property type="molecule type" value="Genomic_DNA"/>
</dbReference>
<organism evidence="1 2">
    <name type="scientific">Aquiflexum balticum DSM 16537</name>
    <dbReference type="NCBI Taxonomy" id="758820"/>
    <lineage>
        <taxon>Bacteria</taxon>
        <taxon>Pseudomonadati</taxon>
        <taxon>Bacteroidota</taxon>
        <taxon>Cytophagia</taxon>
        <taxon>Cytophagales</taxon>
        <taxon>Cyclobacteriaceae</taxon>
        <taxon>Aquiflexum</taxon>
    </lineage>
</organism>
<sequence length="49" mass="5279">MESSCHVGGFDTIPGQGRVIDQPVVVFANAIQNSMGKCILKCKTQLPPY</sequence>
<keyword evidence="2" id="KW-1185">Reference proteome</keyword>
<gene>
    <name evidence="1" type="ORF">SAMN00777080_2295</name>
</gene>
<evidence type="ECO:0000313" key="2">
    <source>
        <dbReference type="Proteomes" id="UP000192333"/>
    </source>
</evidence>
<protein>
    <submittedName>
        <fullName evidence="1">Uncharacterized protein</fullName>
    </submittedName>
</protein>